<accession>A0ABY6CPR1</accession>
<evidence type="ECO:0000313" key="1">
    <source>
        <dbReference type="EMBL" id="UXP32508.1"/>
    </source>
</evidence>
<protein>
    <recommendedName>
        <fullName evidence="3">Cadherin domain-containing protein</fullName>
    </recommendedName>
</protein>
<gene>
    <name evidence="1" type="ORF">N6H18_00770</name>
</gene>
<dbReference type="RefSeq" id="WP_262309943.1">
    <property type="nucleotide sequence ID" value="NZ_CP106679.1"/>
</dbReference>
<dbReference type="Proteomes" id="UP001065174">
    <property type="component" value="Chromosome"/>
</dbReference>
<evidence type="ECO:0008006" key="3">
    <source>
        <dbReference type="Google" id="ProtNLM"/>
    </source>
</evidence>
<organism evidence="1 2">
    <name type="scientific">Reichenbachiella agarivorans</name>
    <dbReference type="NCBI Taxonomy" id="2979464"/>
    <lineage>
        <taxon>Bacteria</taxon>
        <taxon>Pseudomonadati</taxon>
        <taxon>Bacteroidota</taxon>
        <taxon>Cytophagia</taxon>
        <taxon>Cytophagales</taxon>
        <taxon>Reichenbachiellaceae</taxon>
        <taxon>Reichenbachiella</taxon>
    </lineage>
</organism>
<sequence length="623" mass="71663">MLKIRLLLFINLCIYSYLSFSQSNDSSKLIIANNFIQAQRGETIEFLVGTVQPRGEIRLANAPKGASLDDNRKFTWAIPEYYSKANAILNFYLFIDEVMVDAQSVFVIIQQPTQEPQIELKSNAVLQNGVYRINPTTDFFLEVNATNGNPKDTTQVTLDYYFNENKDLKKLNNVKIELEKNNLKIQWSPNQDQIKHKYYRMTVVATDHHHVKTEQVLVFALSSNNHLPYFKFPVLDEYYISDGETLSIDMSAQDMDHDSLVYKLIIPSKIGNPKLSEKGLFTYKLNADELHRLRSYFPMEVTVEVSERGPENPNTISKTFLIRKSIRNEPPRILNLQNDKVYEGIALDKKVFIQDGNDLFSDLEVDIIGAPEGMVWDFQNNLLSIDWTPGFDVVGVEMQPKKFDMLLVVRDPHGYVDQKAFTITVEHRENTAVTYETYLEYRDDAVQLIEFLSQINSQMEDRENKVQSLKKGLSVMSMFLAVYTASGNVFDDGSTAKQLVPFVGIMAAVTTGINAFGFNDLPKFGSIREQTFILQQKLMYILAILNEYKIESPNSPNLENKEFRDNLATYEQWMVQDKLNFKSYYSKYKSLNFVKKNTQQARHKAEKNGTEPTGLLFINLNEI</sequence>
<name>A0ABY6CPR1_9BACT</name>
<reference evidence="1" key="1">
    <citation type="submission" date="2022-09" db="EMBL/GenBank/DDBJ databases">
        <title>Comparative genomics and taxonomic characterization of three novel marine species of genus Reichenbachiella exhibiting antioxidant and polysaccharide degradation activities.</title>
        <authorList>
            <person name="Muhammad N."/>
            <person name="Lee Y.-J."/>
            <person name="Ko J."/>
            <person name="Kim S.-G."/>
        </authorList>
    </citation>
    <scope>NUCLEOTIDE SEQUENCE</scope>
    <source>
        <strain evidence="1">BKB1-1</strain>
    </source>
</reference>
<evidence type="ECO:0000313" key="2">
    <source>
        <dbReference type="Proteomes" id="UP001065174"/>
    </source>
</evidence>
<dbReference type="EMBL" id="CP106679">
    <property type="protein sequence ID" value="UXP32508.1"/>
    <property type="molecule type" value="Genomic_DNA"/>
</dbReference>
<proteinExistence type="predicted"/>
<keyword evidence="2" id="KW-1185">Reference proteome</keyword>